<reference evidence="6" key="2">
    <citation type="submission" date="2020-06" db="EMBL/GenBank/DDBJ databases">
        <title>Helianthus annuus Genome sequencing and assembly Release 2.</title>
        <authorList>
            <person name="Gouzy J."/>
            <person name="Langlade N."/>
            <person name="Munos S."/>
        </authorList>
    </citation>
    <scope>NUCLEOTIDE SEQUENCE</scope>
    <source>
        <tissue evidence="6">Leaves</tissue>
    </source>
</reference>
<comment type="caution">
    <text evidence="6">The sequence shown here is derived from an EMBL/GenBank/DDBJ whole genome shotgun (WGS) entry which is preliminary data.</text>
</comment>
<organism evidence="6 7">
    <name type="scientific">Helianthus annuus</name>
    <name type="common">Common sunflower</name>
    <dbReference type="NCBI Taxonomy" id="4232"/>
    <lineage>
        <taxon>Eukaryota</taxon>
        <taxon>Viridiplantae</taxon>
        <taxon>Streptophyta</taxon>
        <taxon>Embryophyta</taxon>
        <taxon>Tracheophyta</taxon>
        <taxon>Spermatophyta</taxon>
        <taxon>Magnoliopsida</taxon>
        <taxon>eudicotyledons</taxon>
        <taxon>Gunneridae</taxon>
        <taxon>Pentapetalae</taxon>
        <taxon>asterids</taxon>
        <taxon>campanulids</taxon>
        <taxon>Asterales</taxon>
        <taxon>Asteraceae</taxon>
        <taxon>Asteroideae</taxon>
        <taxon>Heliantheae alliance</taxon>
        <taxon>Heliantheae</taxon>
        <taxon>Helianthus</taxon>
    </lineage>
</organism>
<evidence type="ECO:0000256" key="4">
    <source>
        <dbReference type="ARBA" id="ARBA00022989"/>
    </source>
</evidence>
<keyword evidence="5" id="KW-0472">Membrane</keyword>
<keyword evidence="4" id="KW-1133">Transmembrane helix</keyword>
<dbReference type="InterPro" id="IPR018303">
    <property type="entry name" value="ATPase_P-typ_P_site"/>
</dbReference>
<accession>A0A9K3IQM3</accession>
<dbReference type="GO" id="GO:0046872">
    <property type="term" value="F:metal ion binding"/>
    <property type="evidence" value="ECO:0007669"/>
    <property type="project" value="UniProtKB-KW"/>
</dbReference>
<evidence type="ECO:0000313" key="6">
    <source>
        <dbReference type="EMBL" id="KAF5801268.1"/>
    </source>
</evidence>
<dbReference type="EMBL" id="MNCJ02000321">
    <property type="protein sequence ID" value="KAF5801268.1"/>
    <property type="molecule type" value="Genomic_DNA"/>
</dbReference>
<dbReference type="Gene3D" id="3.40.50.1000">
    <property type="entry name" value="HAD superfamily/HAD-like"/>
    <property type="match status" value="1"/>
</dbReference>
<dbReference type="Gene3D" id="3.40.1110.10">
    <property type="entry name" value="Calcium-transporting ATPase, cytoplasmic domain N"/>
    <property type="match status" value="1"/>
</dbReference>
<gene>
    <name evidence="6" type="ORF">HanXRQr2_Chr06g0246171</name>
</gene>
<dbReference type="PANTHER" id="PTHR46594">
    <property type="entry name" value="P-TYPE CATION-TRANSPORTING ATPASE"/>
    <property type="match status" value="1"/>
</dbReference>
<proteinExistence type="predicted"/>
<dbReference type="PROSITE" id="PS00154">
    <property type="entry name" value="ATPASE_E1_E2"/>
    <property type="match status" value="1"/>
</dbReference>
<dbReference type="GO" id="GO:0000166">
    <property type="term" value="F:nucleotide binding"/>
    <property type="evidence" value="ECO:0007669"/>
    <property type="project" value="InterPro"/>
</dbReference>
<protein>
    <submittedName>
        <fullName evidence="6">Cu(+) exporting ATPase</fullName>
    </submittedName>
</protein>
<keyword evidence="2" id="KW-0812">Transmembrane</keyword>
<sequence>MVTGELAPVLKEVPCPCALGLATQTIIMVAIGVEANICVLIKGVDALERARKICYVIFDKTGTLTQSKGAVTTVKVFTRMDRANFLALVASPECNREHHISKAILEYARHFYFFEDPRVTKDSLIEIRVVKMTGWLLHTNGCKWVVVSKLVGRVNLIIFFISFM</sequence>
<dbReference type="Proteomes" id="UP000215914">
    <property type="component" value="Unassembled WGS sequence"/>
</dbReference>
<dbReference type="Gramene" id="mRNA:HanXRQr2_Chr06g0246171">
    <property type="protein sequence ID" value="mRNA:HanXRQr2_Chr06g0246171"/>
    <property type="gene ID" value="HanXRQr2_Chr06g0246171"/>
</dbReference>
<reference evidence="6" key="1">
    <citation type="journal article" date="2017" name="Nature">
        <title>The sunflower genome provides insights into oil metabolism, flowering and Asterid evolution.</title>
        <authorList>
            <person name="Badouin H."/>
            <person name="Gouzy J."/>
            <person name="Grassa C.J."/>
            <person name="Murat F."/>
            <person name="Staton S.E."/>
            <person name="Cottret L."/>
            <person name="Lelandais-Briere C."/>
            <person name="Owens G.L."/>
            <person name="Carrere S."/>
            <person name="Mayjonade B."/>
            <person name="Legrand L."/>
            <person name="Gill N."/>
            <person name="Kane N.C."/>
            <person name="Bowers J.E."/>
            <person name="Hubner S."/>
            <person name="Bellec A."/>
            <person name="Berard A."/>
            <person name="Berges H."/>
            <person name="Blanchet N."/>
            <person name="Boniface M.C."/>
            <person name="Brunel D."/>
            <person name="Catrice O."/>
            <person name="Chaidir N."/>
            <person name="Claudel C."/>
            <person name="Donnadieu C."/>
            <person name="Faraut T."/>
            <person name="Fievet G."/>
            <person name="Helmstetter N."/>
            <person name="King M."/>
            <person name="Knapp S.J."/>
            <person name="Lai Z."/>
            <person name="Le Paslier M.C."/>
            <person name="Lippi Y."/>
            <person name="Lorenzon L."/>
            <person name="Mandel J.R."/>
            <person name="Marage G."/>
            <person name="Marchand G."/>
            <person name="Marquand E."/>
            <person name="Bret-Mestries E."/>
            <person name="Morien E."/>
            <person name="Nambeesan S."/>
            <person name="Nguyen T."/>
            <person name="Pegot-Espagnet P."/>
            <person name="Pouilly N."/>
            <person name="Raftis F."/>
            <person name="Sallet E."/>
            <person name="Schiex T."/>
            <person name="Thomas J."/>
            <person name="Vandecasteele C."/>
            <person name="Vares D."/>
            <person name="Vear F."/>
            <person name="Vautrin S."/>
            <person name="Crespi M."/>
            <person name="Mangin B."/>
            <person name="Burke J.M."/>
            <person name="Salse J."/>
            <person name="Munos S."/>
            <person name="Vincourt P."/>
            <person name="Rieseberg L.H."/>
            <person name="Langlade N.B."/>
        </authorList>
    </citation>
    <scope>NUCLEOTIDE SEQUENCE</scope>
    <source>
        <tissue evidence="6">Leaves</tissue>
    </source>
</reference>
<keyword evidence="3" id="KW-0479">Metal-binding</keyword>
<evidence type="ECO:0000256" key="2">
    <source>
        <dbReference type="ARBA" id="ARBA00022692"/>
    </source>
</evidence>
<dbReference type="InterPro" id="IPR023214">
    <property type="entry name" value="HAD_sf"/>
</dbReference>
<evidence type="ECO:0000313" key="7">
    <source>
        <dbReference type="Proteomes" id="UP000215914"/>
    </source>
</evidence>
<dbReference type="GO" id="GO:0016020">
    <property type="term" value="C:membrane"/>
    <property type="evidence" value="ECO:0007669"/>
    <property type="project" value="UniProtKB-SubCell"/>
</dbReference>
<evidence type="ECO:0000256" key="5">
    <source>
        <dbReference type="ARBA" id="ARBA00023136"/>
    </source>
</evidence>
<dbReference type="AlphaFoldDB" id="A0A9K3IQM3"/>
<keyword evidence="7" id="KW-1185">Reference proteome</keyword>
<evidence type="ECO:0000256" key="3">
    <source>
        <dbReference type="ARBA" id="ARBA00022723"/>
    </source>
</evidence>
<dbReference type="PANTHER" id="PTHR46594:SF6">
    <property type="entry name" value="COPPER-TRANSPORTING ATPASE RAN1"/>
    <property type="match status" value="1"/>
</dbReference>
<dbReference type="InterPro" id="IPR023299">
    <property type="entry name" value="ATPase_P-typ_cyto_dom_N"/>
</dbReference>
<evidence type="ECO:0000256" key="1">
    <source>
        <dbReference type="ARBA" id="ARBA00004370"/>
    </source>
</evidence>
<name>A0A9K3IQM3_HELAN</name>
<comment type="subcellular location">
    <subcellularLocation>
        <location evidence="1">Membrane</location>
    </subcellularLocation>
</comment>
<dbReference type="SUPFAM" id="SSF81660">
    <property type="entry name" value="Metal cation-transporting ATPase, ATP-binding domain N"/>
    <property type="match status" value="1"/>
</dbReference>